<dbReference type="RefSeq" id="WP_039561066.1">
    <property type="nucleotide sequence ID" value="NZ_FTMC01000003.1"/>
</dbReference>
<gene>
    <name evidence="1" type="ORF">SAMN05421672_103161</name>
</gene>
<organism evidence="1 2">
    <name type="scientific">Pseudomonas flexibilis</name>
    <dbReference type="NCBI Taxonomy" id="706570"/>
    <lineage>
        <taxon>Bacteria</taxon>
        <taxon>Pseudomonadati</taxon>
        <taxon>Pseudomonadota</taxon>
        <taxon>Gammaproteobacteria</taxon>
        <taxon>Pseudomonadales</taxon>
        <taxon>Pseudomonadaceae</taxon>
        <taxon>Pseudomonas</taxon>
    </lineage>
</organism>
<name>A0A1N6QDN5_9PSED</name>
<dbReference type="Proteomes" id="UP000186079">
    <property type="component" value="Unassembled WGS sequence"/>
</dbReference>
<proteinExistence type="predicted"/>
<protein>
    <submittedName>
        <fullName evidence="1">Putative PD-(D/E)XK family member</fullName>
    </submittedName>
</protein>
<dbReference type="Pfam" id="PF14390">
    <property type="entry name" value="DUF4420"/>
    <property type="match status" value="1"/>
</dbReference>
<evidence type="ECO:0000313" key="1">
    <source>
        <dbReference type="EMBL" id="SIQ14729.1"/>
    </source>
</evidence>
<dbReference type="AlphaFoldDB" id="A0A1N6QDN5"/>
<sequence>MARQIDEFVAAWEALSGSDCAGGWRGIPVTPVGSCELLAARRFPGNEEALLTCFPSARLAPSERLPEGKGFEVVRADPNGDGKTWIALSRKESGSPELFAEMVGDVARAMDAEVQNGEACVLKTMLRRVRMWQQFMSRGTPPLGPEAELGLAGELTFMSLLLQAGVSTETVLEGWLGPDDAPQDFALGDGAVEVKATLSTAGFPVKIGSLEQLDDATASPLFLAAVRFSRGAEGSTLPEVISGIERQLADIPAAVAFIRERLLTAGYVESHASAYTRTFEFKEIRVYGVTRDFPRLTTGSVPDGISRAIYEIDLDRAKDFLTDLPAALSSLGVLQ</sequence>
<evidence type="ECO:0000313" key="2">
    <source>
        <dbReference type="Proteomes" id="UP000186079"/>
    </source>
</evidence>
<dbReference type="EMBL" id="FTMC01000003">
    <property type="protein sequence ID" value="SIQ14729.1"/>
    <property type="molecule type" value="Genomic_DNA"/>
</dbReference>
<reference evidence="1 2" key="1">
    <citation type="submission" date="2017-01" db="EMBL/GenBank/DDBJ databases">
        <authorList>
            <person name="Mah S.A."/>
            <person name="Swanson W.J."/>
            <person name="Moy G.W."/>
            <person name="Vacquier V.D."/>
        </authorList>
    </citation>
    <scope>NUCLEOTIDE SEQUENCE [LARGE SCALE GENOMIC DNA]</scope>
    <source>
        <strain evidence="1 2">ATCC 29606</strain>
    </source>
</reference>
<accession>A0A1N6QDN5</accession>
<dbReference type="InterPro" id="IPR025534">
    <property type="entry name" value="DUF4420"/>
</dbReference>